<comment type="caution">
    <text evidence="1">The sequence shown here is derived from an EMBL/GenBank/DDBJ whole genome shotgun (WGS) entry which is preliminary data.</text>
</comment>
<dbReference type="EMBL" id="BGPR01010906">
    <property type="protein sequence ID" value="GBN48656.1"/>
    <property type="molecule type" value="Genomic_DNA"/>
</dbReference>
<accession>A0A4Y2PF64</accession>
<keyword evidence="2" id="KW-1185">Reference proteome</keyword>
<protein>
    <submittedName>
        <fullName evidence="1">Uncharacterized protein</fullName>
    </submittedName>
</protein>
<reference evidence="1 2" key="1">
    <citation type="journal article" date="2019" name="Sci. Rep.">
        <title>Orb-weaving spider Araneus ventricosus genome elucidates the spidroin gene catalogue.</title>
        <authorList>
            <person name="Kono N."/>
            <person name="Nakamura H."/>
            <person name="Ohtoshi R."/>
            <person name="Moran D.A.P."/>
            <person name="Shinohara A."/>
            <person name="Yoshida Y."/>
            <person name="Fujiwara M."/>
            <person name="Mori M."/>
            <person name="Tomita M."/>
            <person name="Arakawa K."/>
        </authorList>
    </citation>
    <scope>NUCLEOTIDE SEQUENCE [LARGE SCALE GENOMIC DNA]</scope>
</reference>
<proteinExistence type="predicted"/>
<evidence type="ECO:0000313" key="2">
    <source>
        <dbReference type="Proteomes" id="UP000499080"/>
    </source>
</evidence>
<name>A0A4Y2PF64_ARAVE</name>
<sequence length="98" mass="11267">MESSAFSVQKLYCNRICFLPQYQIPTTPPVLLTQHQSNTCADYACSRTSPPPEWVVRILTAQRICFTSVPNHTPVLLTRRIIQATQRLCMLEAHLHQR</sequence>
<evidence type="ECO:0000313" key="1">
    <source>
        <dbReference type="EMBL" id="GBN48656.1"/>
    </source>
</evidence>
<gene>
    <name evidence="1" type="ORF">AVEN_184777_1</name>
</gene>
<dbReference type="Proteomes" id="UP000499080">
    <property type="component" value="Unassembled WGS sequence"/>
</dbReference>
<organism evidence="1 2">
    <name type="scientific">Araneus ventricosus</name>
    <name type="common">Orbweaver spider</name>
    <name type="synonym">Epeira ventricosa</name>
    <dbReference type="NCBI Taxonomy" id="182803"/>
    <lineage>
        <taxon>Eukaryota</taxon>
        <taxon>Metazoa</taxon>
        <taxon>Ecdysozoa</taxon>
        <taxon>Arthropoda</taxon>
        <taxon>Chelicerata</taxon>
        <taxon>Arachnida</taxon>
        <taxon>Araneae</taxon>
        <taxon>Araneomorphae</taxon>
        <taxon>Entelegynae</taxon>
        <taxon>Araneoidea</taxon>
        <taxon>Araneidae</taxon>
        <taxon>Araneus</taxon>
    </lineage>
</organism>
<dbReference type="AlphaFoldDB" id="A0A4Y2PF64"/>